<feature type="transmembrane region" description="Helical" evidence="6">
    <location>
        <begin position="160"/>
        <end position="177"/>
    </location>
</feature>
<dbReference type="GO" id="GO:0005886">
    <property type="term" value="C:plasma membrane"/>
    <property type="evidence" value="ECO:0007669"/>
    <property type="project" value="UniProtKB-SubCell"/>
</dbReference>
<name>A0A1V5SCR0_9BACT</name>
<dbReference type="InterPro" id="IPR002797">
    <property type="entry name" value="Polysacc_synth"/>
</dbReference>
<feature type="transmembrane region" description="Helical" evidence="6">
    <location>
        <begin position="20"/>
        <end position="40"/>
    </location>
</feature>
<dbReference type="PANTHER" id="PTHR30250">
    <property type="entry name" value="PST FAMILY PREDICTED COLANIC ACID TRANSPORTER"/>
    <property type="match status" value="1"/>
</dbReference>
<dbReference type="EMBL" id="MWBO01000062">
    <property type="protein sequence ID" value="OQA51822.1"/>
    <property type="molecule type" value="Genomic_DNA"/>
</dbReference>
<keyword evidence="3 6" id="KW-0812">Transmembrane</keyword>
<keyword evidence="4 6" id="KW-1133">Transmembrane helix</keyword>
<feature type="transmembrane region" description="Helical" evidence="6">
    <location>
        <begin position="396"/>
        <end position="416"/>
    </location>
</feature>
<feature type="transmembrane region" description="Helical" evidence="6">
    <location>
        <begin position="84"/>
        <end position="107"/>
    </location>
</feature>
<evidence type="ECO:0000256" key="1">
    <source>
        <dbReference type="ARBA" id="ARBA00004651"/>
    </source>
</evidence>
<evidence type="ECO:0000256" key="3">
    <source>
        <dbReference type="ARBA" id="ARBA00022692"/>
    </source>
</evidence>
<evidence type="ECO:0000256" key="5">
    <source>
        <dbReference type="ARBA" id="ARBA00023136"/>
    </source>
</evidence>
<accession>A0A1V5SCR0</accession>
<evidence type="ECO:0000256" key="6">
    <source>
        <dbReference type="SAM" id="Phobius"/>
    </source>
</evidence>
<sequence length="447" mass="49331">MAENLKLNKEFSKNTVSVGINNVAVSIFGLLTAVILARALGPVNQGILALVITVADILNKFISLGTRSSVSYFINSNKYSASRIYGTVVSSSFFLSFLLAVGVVLVYRPHLTDADFFGVADTIYIPSFIAIFLILNFLRANVLGVFYALEKFKIANFNNLVYFGLPSLIFIVSWPFVKINIPLVLSIYILNSVISLILIFKEAKKLQLNPVGKFESKLFMQILTYGLPVYYNSLSQTIQQRAGIFVISSSLGLSHVGYFTFAYSIADKLSELSKPLVVTHFPKVTQLQNVSTKVALSFTKSILSKLAAVYLIVLIPFIVLTPLLVPVLFSDAYRPSIVPAIILSITISSWGLIGILNNFFASCNLQLKNSIILTFGLTLNILGLSVAYFLGLGILWISIIISLSSLANFVVQLVYIKIRFKTTLANALPDFVWVLKLISKNLMRSKL</sequence>
<keyword evidence="5 6" id="KW-0472">Membrane</keyword>
<dbReference type="PANTHER" id="PTHR30250:SF11">
    <property type="entry name" value="O-ANTIGEN TRANSPORTER-RELATED"/>
    <property type="match status" value="1"/>
</dbReference>
<dbReference type="InterPro" id="IPR050833">
    <property type="entry name" value="Poly_Biosynth_Transport"/>
</dbReference>
<feature type="transmembrane region" description="Helical" evidence="6">
    <location>
        <begin position="371"/>
        <end position="390"/>
    </location>
</feature>
<feature type="transmembrane region" description="Helical" evidence="6">
    <location>
        <begin position="127"/>
        <end position="148"/>
    </location>
</feature>
<feature type="transmembrane region" description="Helical" evidence="6">
    <location>
        <begin position="337"/>
        <end position="359"/>
    </location>
</feature>
<feature type="transmembrane region" description="Helical" evidence="6">
    <location>
        <begin position="306"/>
        <end position="325"/>
    </location>
</feature>
<feature type="transmembrane region" description="Helical" evidence="6">
    <location>
        <begin position="183"/>
        <end position="200"/>
    </location>
</feature>
<keyword evidence="2" id="KW-1003">Cell membrane</keyword>
<evidence type="ECO:0000256" key="4">
    <source>
        <dbReference type="ARBA" id="ARBA00022989"/>
    </source>
</evidence>
<dbReference type="AlphaFoldDB" id="A0A1V5SCR0"/>
<dbReference type="Proteomes" id="UP000485367">
    <property type="component" value="Unassembled WGS sequence"/>
</dbReference>
<comment type="caution">
    <text evidence="7">The sequence shown here is derived from an EMBL/GenBank/DDBJ whole genome shotgun (WGS) entry which is preliminary data.</text>
</comment>
<gene>
    <name evidence="7" type="ORF">BWY43_00800</name>
</gene>
<proteinExistence type="predicted"/>
<organism evidence="7">
    <name type="scientific">candidate division WS2 bacterium ADurb.Bin280</name>
    <dbReference type="NCBI Taxonomy" id="1852829"/>
    <lineage>
        <taxon>Bacteria</taxon>
        <taxon>candidate division WS2</taxon>
    </lineage>
</organism>
<evidence type="ECO:0000256" key="2">
    <source>
        <dbReference type="ARBA" id="ARBA00022475"/>
    </source>
</evidence>
<comment type="subcellular location">
    <subcellularLocation>
        <location evidence="1">Cell membrane</location>
        <topology evidence="1">Multi-pass membrane protein</topology>
    </subcellularLocation>
</comment>
<protein>
    <submittedName>
        <fullName evidence="7">Polysaccharide biosynthesis protein</fullName>
    </submittedName>
</protein>
<dbReference type="Pfam" id="PF01943">
    <property type="entry name" value="Polysacc_synt"/>
    <property type="match status" value="1"/>
</dbReference>
<reference evidence="7" key="1">
    <citation type="submission" date="2017-02" db="EMBL/GenBank/DDBJ databases">
        <title>Delving into the versatile metabolic prowess of the omnipresent phylum Bacteroidetes.</title>
        <authorList>
            <person name="Nobu M.K."/>
            <person name="Mei R."/>
            <person name="Narihiro T."/>
            <person name="Kuroda K."/>
            <person name="Liu W.-T."/>
        </authorList>
    </citation>
    <scope>NUCLEOTIDE SEQUENCE</scope>
    <source>
        <strain evidence="7">ADurb.Bin280</strain>
    </source>
</reference>
<evidence type="ECO:0000313" key="7">
    <source>
        <dbReference type="EMBL" id="OQA51822.1"/>
    </source>
</evidence>